<keyword evidence="3 5" id="KW-1133">Transmembrane helix</keyword>
<evidence type="ECO:0000256" key="2">
    <source>
        <dbReference type="ARBA" id="ARBA00022692"/>
    </source>
</evidence>
<dbReference type="Pfam" id="PF01758">
    <property type="entry name" value="SBF"/>
    <property type="match status" value="1"/>
</dbReference>
<sequence length="303" mass="32461">MGEFYVANEYWFSVFQLVTAMVGMGATLTPKDFKELLIEPKAVSSGTTIQLFVVPLLAFVFIWGFGIAGGIAIGIALIAAVPGGSTSNIFTHFARGNIALSIAITAVTTLACLITTPLILEFLISHDMPADFIMPRAQIMKEIALTLLLPLALGMLYLRVLPNSAKALSKWSVRISLFGLLMIVVGASASGRLDLEAFGFTNVGLIVVFILSMALVSWLISWGLLKLSHGDAIAVDMEVVVRNINLGFMLKALLFPAVLGKTDPIGDMVLLTLLLYGGLQIFAAAGLIGLRRYTGKKISRQVA</sequence>
<accession>A0A2V1GX17</accession>
<keyword evidence="2 5" id="KW-0812">Transmembrane</keyword>
<protein>
    <recommendedName>
        <fullName evidence="8">Bile acid:sodium symporter</fullName>
    </recommendedName>
</protein>
<organism evidence="6 7">
    <name type="scientific">Pelagibaculum spongiae</name>
    <dbReference type="NCBI Taxonomy" id="2080658"/>
    <lineage>
        <taxon>Bacteria</taxon>
        <taxon>Pseudomonadati</taxon>
        <taxon>Pseudomonadota</taxon>
        <taxon>Gammaproteobacteria</taxon>
        <taxon>Oceanospirillales</taxon>
        <taxon>Pelagibaculum</taxon>
    </lineage>
</organism>
<evidence type="ECO:0000256" key="1">
    <source>
        <dbReference type="ARBA" id="ARBA00004141"/>
    </source>
</evidence>
<evidence type="ECO:0000256" key="4">
    <source>
        <dbReference type="ARBA" id="ARBA00023136"/>
    </source>
</evidence>
<dbReference type="GO" id="GO:0016020">
    <property type="term" value="C:membrane"/>
    <property type="evidence" value="ECO:0007669"/>
    <property type="project" value="UniProtKB-SubCell"/>
</dbReference>
<dbReference type="Proteomes" id="UP000244906">
    <property type="component" value="Unassembled WGS sequence"/>
</dbReference>
<keyword evidence="7" id="KW-1185">Reference proteome</keyword>
<dbReference type="PANTHER" id="PTHR10361:SF28">
    <property type="entry name" value="P3 PROTEIN-RELATED"/>
    <property type="match status" value="1"/>
</dbReference>
<dbReference type="EMBL" id="QDDL01000003">
    <property type="protein sequence ID" value="PVZ69608.1"/>
    <property type="molecule type" value="Genomic_DNA"/>
</dbReference>
<dbReference type="RefSeq" id="WP_116686943.1">
    <property type="nucleotide sequence ID" value="NZ_CAWNYD010000003.1"/>
</dbReference>
<dbReference type="PANTHER" id="PTHR10361">
    <property type="entry name" value="SODIUM-BILE ACID COTRANSPORTER"/>
    <property type="match status" value="1"/>
</dbReference>
<comment type="subcellular location">
    <subcellularLocation>
        <location evidence="1">Membrane</location>
        <topology evidence="1">Multi-pass membrane protein</topology>
    </subcellularLocation>
</comment>
<evidence type="ECO:0000313" key="6">
    <source>
        <dbReference type="EMBL" id="PVZ69608.1"/>
    </source>
</evidence>
<feature type="transmembrane region" description="Helical" evidence="5">
    <location>
        <begin position="268"/>
        <end position="290"/>
    </location>
</feature>
<feature type="transmembrane region" description="Helical" evidence="5">
    <location>
        <begin position="143"/>
        <end position="161"/>
    </location>
</feature>
<dbReference type="OrthoDB" id="9806785at2"/>
<evidence type="ECO:0000256" key="3">
    <source>
        <dbReference type="ARBA" id="ARBA00022989"/>
    </source>
</evidence>
<dbReference type="InterPro" id="IPR038770">
    <property type="entry name" value="Na+/solute_symporter_sf"/>
</dbReference>
<comment type="caution">
    <text evidence="6">The sequence shown here is derived from an EMBL/GenBank/DDBJ whole genome shotgun (WGS) entry which is preliminary data.</text>
</comment>
<dbReference type="InterPro" id="IPR002657">
    <property type="entry name" value="BilAc:Na_symport/Acr3"/>
</dbReference>
<keyword evidence="4 5" id="KW-0472">Membrane</keyword>
<name>A0A2V1GX17_9GAMM</name>
<gene>
    <name evidence="6" type="ORF">DC094_09890</name>
</gene>
<dbReference type="Gene3D" id="1.20.1530.20">
    <property type="match status" value="1"/>
</dbReference>
<proteinExistence type="predicted"/>
<feature type="transmembrane region" description="Helical" evidence="5">
    <location>
        <begin position="51"/>
        <end position="78"/>
    </location>
</feature>
<feature type="transmembrane region" description="Helical" evidence="5">
    <location>
        <begin position="173"/>
        <end position="191"/>
    </location>
</feature>
<evidence type="ECO:0008006" key="8">
    <source>
        <dbReference type="Google" id="ProtNLM"/>
    </source>
</evidence>
<reference evidence="6 7" key="1">
    <citation type="submission" date="2018-04" db="EMBL/GenBank/DDBJ databases">
        <title>Thalassorhabdus spongiae gen. nov., sp. nov., isolated from a marine sponge in South-West Iceland.</title>
        <authorList>
            <person name="Knobloch S."/>
            <person name="Daussin A."/>
            <person name="Johannsson R."/>
            <person name="Marteinsson V.T."/>
        </authorList>
    </citation>
    <scope>NUCLEOTIDE SEQUENCE [LARGE SCALE GENOMIC DNA]</scope>
    <source>
        <strain evidence="6 7">Hp12</strain>
    </source>
</reference>
<feature type="transmembrane region" description="Helical" evidence="5">
    <location>
        <begin position="12"/>
        <end position="30"/>
    </location>
</feature>
<evidence type="ECO:0000256" key="5">
    <source>
        <dbReference type="SAM" id="Phobius"/>
    </source>
</evidence>
<dbReference type="InterPro" id="IPR004710">
    <property type="entry name" value="Bilac:Na_transpt"/>
</dbReference>
<dbReference type="AlphaFoldDB" id="A0A2V1GX17"/>
<feature type="transmembrane region" description="Helical" evidence="5">
    <location>
        <begin position="203"/>
        <end position="225"/>
    </location>
</feature>
<feature type="transmembrane region" description="Helical" evidence="5">
    <location>
        <begin position="98"/>
        <end position="123"/>
    </location>
</feature>
<evidence type="ECO:0000313" key="7">
    <source>
        <dbReference type="Proteomes" id="UP000244906"/>
    </source>
</evidence>